<feature type="transmembrane region" description="Helical" evidence="13">
    <location>
        <begin position="44"/>
        <end position="62"/>
    </location>
</feature>
<evidence type="ECO:0000313" key="14">
    <source>
        <dbReference type="EMBL" id="VAW35167.1"/>
    </source>
</evidence>
<dbReference type="PROSITE" id="PS01315">
    <property type="entry name" value="CDS"/>
    <property type="match status" value="1"/>
</dbReference>
<evidence type="ECO:0000256" key="6">
    <source>
        <dbReference type="ARBA" id="ARBA00022692"/>
    </source>
</evidence>
<evidence type="ECO:0000256" key="8">
    <source>
        <dbReference type="ARBA" id="ARBA00022989"/>
    </source>
</evidence>
<dbReference type="GO" id="GO:0004605">
    <property type="term" value="F:phosphatidate cytidylyltransferase activity"/>
    <property type="evidence" value="ECO:0007669"/>
    <property type="project" value="UniProtKB-EC"/>
</dbReference>
<dbReference type="InterPro" id="IPR000374">
    <property type="entry name" value="PC_trans"/>
</dbReference>
<keyword evidence="4" id="KW-0444">Lipid biosynthesis</keyword>
<feature type="transmembrane region" description="Helical" evidence="13">
    <location>
        <begin position="164"/>
        <end position="184"/>
    </location>
</feature>
<keyword evidence="5 14" id="KW-0808">Transferase</keyword>
<evidence type="ECO:0000256" key="11">
    <source>
        <dbReference type="ARBA" id="ARBA00023209"/>
    </source>
</evidence>
<dbReference type="Pfam" id="PF01148">
    <property type="entry name" value="CTP_transf_1"/>
    <property type="match status" value="1"/>
</dbReference>
<proteinExistence type="inferred from homology"/>
<feature type="transmembrane region" description="Helical" evidence="13">
    <location>
        <begin position="68"/>
        <end position="87"/>
    </location>
</feature>
<keyword evidence="6 13" id="KW-0812">Transmembrane</keyword>
<evidence type="ECO:0000256" key="9">
    <source>
        <dbReference type="ARBA" id="ARBA00023098"/>
    </source>
</evidence>
<accession>A0A3B0VAE1</accession>
<evidence type="ECO:0000256" key="2">
    <source>
        <dbReference type="ARBA" id="ARBA00010185"/>
    </source>
</evidence>
<protein>
    <submittedName>
        <fullName evidence="14">Phosphatidate cytidylyltransferase</fullName>
        <ecNumber evidence="14">2.7.7.41</ecNumber>
    </submittedName>
</protein>
<sequence length="257" mass="27130">MVALWVLLLFAASATLFWLGIMLLAVIALHEYFRMTVRQGDSRLLAAAVITVALLPVGAAVLQRPDSVMAGLFLGLLGTIVVALFFYRRLDNVFDFISRSAFGVVYIGFCLAHLVLIRFLPLGIAWLFVLTAITAGGDTGAYYIGRAFGRRKLCPGISPNKTVAGALGGISSGILAALLAGRFLLPQVSLPLIGLAALGLSVIGILGDLAESMIKRSEGIKDTGTILGGHGGVLDRIDSLLLTAPILFYLLSMGLLS</sequence>
<feature type="transmembrane region" description="Helical" evidence="13">
    <location>
        <begin position="123"/>
        <end position="144"/>
    </location>
</feature>
<keyword evidence="7 14" id="KW-0548">Nucleotidyltransferase</keyword>
<evidence type="ECO:0000256" key="4">
    <source>
        <dbReference type="ARBA" id="ARBA00022516"/>
    </source>
</evidence>
<evidence type="ECO:0000256" key="12">
    <source>
        <dbReference type="ARBA" id="ARBA00023264"/>
    </source>
</evidence>
<evidence type="ECO:0000256" key="5">
    <source>
        <dbReference type="ARBA" id="ARBA00022679"/>
    </source>
</evidence>
<keyword evidence="9" id="KW-0443">Lipid metabolism</keyword>
<evidence type="ECO:0000256" key="13">
    <source>
        <dbReference type="SAM" id="Phobius"/>
    </source>
</evidence>
<dbReference type="EC" id="2.7.7.41" evidence="14"/>
<comment type="subcellular location">
    <subcellularLocation>
        <location evidence="1">Cell membrane</location>
        <topology evidence="1">Multi-pass membrane protein</topology>
    </subcellularLocation>
</comment>
<gene>
    <name evidence="14" type="ORF">MNBD_DELTA04-471</name>
</gene>
<dbReference type="EMBL" id="UOEY01000013">
    <property type="protein sequence ID" value="VAW35167.1"/>
    <property type="molecule type" value="Genomic_DNA"/>
</dbReference>
<reference evidence="14" key="1">
    <citation type="submission" date="2018-06" db="EMBL/GenBank/DDBJ databases">
        <authorList>
            <person name="Zhirakovskaya E."/>
        </authorList>
    </citation>
    <scope>NUCLEOTIDE SEQUENCE</scope>
</reference>
<keyword evidence="8 13" id="KW-1133">Transmembrane helix</keyword>
<evidence type="ECO:0000256" key="1">
    <source>
        <dbReference type="ARBA" id="ARBA00004651"/>
    </source>
</evidence>
<dbReference type="PANTHER" id="PTHR46382:SF1">
    <property type="entry name" value="PHOSPHATIDATE CYTIDYLYLTRANSFERASE"/>
    <property type="match status" value="1"/>
</dbReference>
<dbReference type="AlphaFoldDB" id="A0A3B0VAE1"/>
<evidence type="ECO:0000256" key="10">
    <source>
        <dbReference type="ARBA" id="ARBA00023136"/>
    </source>
</evidence>
<feature type="transmembrane region" description="Helical" evidence="13">
    <location>
        <begin position="99"/>
        <end position="117"/>
    </location>
</feature>
<organism evidence="14">
    <name type="scientific">hydrothermal vent metagenome</name>
    <dbReference type="NCBI Taxonomy" id="652676"/>
    <lineage>
        <taxon>unclassified sequences</taxon>
        <taxon>metagenomes</taxon>
        <taxon>ecological metagenomes</taxon>
    </lineage>
</organism>
<feature type="transmembrane region" description="Helical" evidence="13">
    <location>
        <begin position="190"/>
        <end position="210"/>
    </location>
</feature>
<dbReference type="GO" id="GO:0016024">
    <property type="term" value="P:CDP-diacylglycerol biosynthetic process"/>
    <property type="evidence" value="ECO:0007669"/>
    <property type="project" value="TreeGrafter"/>
</dbReference>
<evidence type="ECO:0000256" key="3">
    <source>
        <dbReference type="ARBA" id="ARBA00022475"/>
    </source>
</evidence>
<name>A0A3B0VAE1_9ZZZZ</name>
<keyword evidence="12" id="KW-1208">Phospholipid metabolism</keyword>
<feature type="transmembrane region" description="Helical" evidence="13">
    <location>
        <begin position="6"/>
        <end position="32"/>
    </location>
</feature>
<keyword evidence="3" id="KW-1003">Cell membrane</keyword>
<keyword evidence="10 13" id="KW-0472">Membrane</keyword>
<dbReference type="GO" id="GO:0005886">
    <property type="term" value="C:plasma membrane"/>
    <property type="evidence" value="ECO:0007669"/>
    <property type="project" value="UniProtKB-SubCell"/>
</dbReference>
<evidence type="ECO:0000256" key="7">
    <source>
        <dbReference type="ARBA" id="ARBA00022695"/>
    </source>
</evidence>
<dbReference type="PANTHER" id="PTHR46382">
    <property type="entry name" value="PHOSPHATIDATE CYTIDYLYLTRANSFERASE"/>
    <property type="match status" value="1"/>
</dbReference>
<keyword evidence="11" id="KW-0594">Phospholipid biosynthesis</keyword>
<comment type="similarity">
    <text evidence="2">Belongs to the CDS family.</text>
</comment>